<dbReference type="RefSeq" id="WP_109565051.1">
    <property type="nucleotide sequence ID" value="NZ_QGDJ01000007.1"/>
</dbReference>
<dbReference type="PANTHER" id="PTHR44591">
    <property type="entry name" value="STRESS RESPONSE REGULATOR PROTEIN 1"/>
    <property type="match status" value="1"/>
</dbReference>
<organism evidence="5 7">
    <name type="scientific">Jannaschia seohaensis</name>
    <dbReference type="NCBI Taxonomy" id="475081"/>
    <lineage>
        <taxon>Bacteria</taxon>
        <taxon>Pseudomonadati</taxon>
        <taxon>Pseudomonadota</taxon>
        <taxon>Alphaproteobacteria</taxon>
        <taxon>Rhodobacterales</taxon>
        <taxon>Roseobacteraceae</taxon>
        <taxon>Jannaschia</taxon>
    </lineage>
</organism>
<dbReference type="AlphaFoldDB" id="A0A2Y9C1J4"/>
<reference evidence="5 7" key="1">
    <citation type="submission" date="2016-10" db="EMBL/GenBank/DDBJ databases">
        <authorList>
            <person name="Cai Z."/>
        </authorList>
    </citation>
    <scope>NUCLEOTIDE SEQUENCE [LARGE SCALE GENOMIC DNA]</scope>
    <source>
        <strain evidence="5 7">DSM 25227</strain>
    </source>
</reference>
<evidence type="ECO:0000259" key="3">
    <source>
        <dbReference type="PROSITE" id="PS50110"/>
    </source>
</evidence>
<dbReference type="PANTHER" id="PTHR44591:SF25">
    <property type="entry name" value="CHEMOTAXIS TWO-COMPONENT RESPONSE REGULATOR"/>
    <property type="match status" value="1"/>
</dbReference>
<reference evidence="4 6" key="2">
    <citation type="submission" date="2018-03" db="EMBL/GenBank/DDBJ databases">
        <title>Genomic Encyclopedia of Archaeal and Bacterial Type Strains, Phase II (KMG-II): from individual species to whole genera.</title>
        <authorList>
            <person name="Goeker M."/>
        </authorList>
    </citation>
    <scope>NUCLEOTIDE SEQUENCE [LARGE SCALE GENOMIC DNA]</scope>
    <source>
        <strain evidence="4 6">DSM 25227</strain>
    </source>
</reference>
<evidence type="ECO:0000313" key="4">
    <source>
        <dbReference type="EMBL" id="PWJ16890.1"/>
    </source>
</evidence>
<dbReference type="Proteomes" id="UP000245839">
    <property type="component" value="Unassembled WGS sequence"/>
</dbReference>
<dbReference type="OrthoDB" id="9800897at2"/>
<dbReference type="InterPro" id="IPR011006">
    <property type="entry name" value="CheY-like_superfamily"/>
</dbReference>
<gene>
    <name evidence="4" type="ORF">BCF38_1072</name>
    <name evidence="5" type="ORF">SAMN05421539_1072</name>
</gene>
<dbReference type="EMBL" id="QGDJ01000007">
    <property type="protein sequence ID" value="PWJ16890.1"/>
    <property type="molecule type" value="Genomic_DNA"/>
</dbReference>
<name>A0A2Y9C1J4_9RHOB</name>
<dbReference type="SMART" id="SM00448">
    <property type="entry name" value="REC"/>
    <property type="match status" value="1"/>
</dbReference>
<dbReference type="Proteomes" id="UP000251571">
    <property type="component" value="Unassembled WGS sequence"/>
</dbReference>
<evidence type="ECO:0000313" key="5">
    <source>
        <dbReference type="EMBL" id="SSA48082.1"/>
    </source>
</evidence>
<dbReference type="InterPro" id="IPR050595">
    <property type="entry name" value="Bact_response_regulator"/>
</dbReference>
<evidence type="ECO:0000313" key="7">
    <source>
        <dbReference type="Proteomes" id="UP000251571"/>
    </source>
</evidence>
<protein>
    <submittedName>
        <fullName evidence="4">Two-component system chemotaxis response regulator CheY</fullName>
    </submittedName>
    <submittedName>
        <fullName evidence="5">Two-component system, chemotaxis family, response regulator CheY</fullName>
    </submittedName>
</protein>
<proteinExistence type="predicted"/>
<dbReference type="SUPFAM" id="SSF52172">
    <property type="entry name" value="CheY-like"/>
    <property type="match status" value="1"/>
</dbReference>
<sequence length="121" mass="13020">MGYTILTVDDAKAVRSMVTFALEPHGYTVIEAENGREGLEKLSQAKVDLIITDLNMPVMDGFDFIRSVRADPAQTGVPIIMLTTESAPEKKAIGKEAGATGWLNKPFDEGQLIAIAKKLAG</sequence>
<feature type="modified residue" description="4-aspartylphosphate" evidence="2">
    <location>
        <position position="53"/>
    </location>
</feature>
<keyword evidence="1 2" id="KW-0597">Phosphoprotein</keyword>
<evidence type="ECO:0000313" key="6">
    <source>
        <dbReference type="Proteomes" id="UP000245839"/>
    </source>
</evidence>
<dbReference type="EMBL" id="UETC01000007">
    <property type="protein sequence ID" value="SSA48082.1"/>
    <property type="molecule type" value="Genomic_DNA"/>
</dbReference>
<feature type="domain" description="Response regulatory" evidence="3">
    <location>
        <begin position="4"/>
        <end position="120"/>
    </location>
</feature>
<evidence type="ECO:0000256" key="1">
    <source>
        <dbReference type="ARBA" id="ARBA00022553"/>
    </source>
</evidence>
<dbReference type="Gene3D" id="3.40.50.2300">
    <property type="match status" value="1"/>
</dbReference>
<dbReference type="InterPro" id="IPR001789">
    <property type="entry name" value="Sig_transdc_resp-reg_receiver"/>
</dbReference>
<dbReference type="GO" id="GO:0000160">
    <property type="term" value="P:phosphorelay signal transduction system"/>
    <property type="evidence" value="ECO:0007669"/>
    <property type="project" value="InterPro"/>
</dbReference>
<dbReference type="Pfam" id="PF00072">
    <property type="entry name" value="Response_reg"/>
    <property type="match status" value="1"/>
</dbReference>
<evidence type="ECO:0000256" key="2">
    <source>
        <dbReference type="PROSITE-ProRule" id="PRU00169"/>
    </source>
</evidence>
<dbReference type="PROSITE" id="PS50110">
    <property type="entry name" value="RESPONSE_REGULATORY"/>
    <property type="match status" value="1"/>
</dbReference>
<keyword evidence="6" id="KW-1185">Reference proteome</keyword>
<accession>A0A2Y9C1J4</accession>